<name>A0ABD1AGG1_CARAN</name>
<dbReference type="PANTHER" id="PTHR33914">
    <property type="entry name" value="18S PRE-RIBOSOMAL ASSEMBLY PROTEIN GAR2-LIKE PROTEIN"/>
    <property type="match status" value="1"/>
</dbReference>
<dbReference type="EMBL" id="JBANAX010000577">
    <property type="protein sequence ID" value="KAL1202359.1"/>
    <property type="molecule type" value="Genomic_DNA"/>
</dbReference>
<feature type="region of interest" description="Disordered" evidence="1">
    <location>
        <begin position="137"/>
        <end position="189"/>
    </location>
</feature>
<organism evidence="2 3">
    <name type="scientific">Cardamine amara subsp. amara</name>
    <dbReference type="NCBI Taxonomy" id="228776"/>
    <lineage>
        <taxon>Eukaryota</taxon>
        <taxon>Viridiplantae</taxon>
        <taxon>Streptophyta</taxon>
        <taxon>Embryophyta</taxon>
        <taxon>Tracheophyta</taxon>
        <taxon>Spermatophyta</taxon>
        <taxon>Magnoliopsida</taxon>
        <taxon>eudicotyledons</taxon>
        <taxon>Gunneridae</taxon>
        <taxon>Pentapetalae</taxon>
        <taxon>rosids</taxon>
        <taxon>malvids</taxon>
        <taxon>Brassicales</taxon>
        <taxon>Brassicaceae</taxon>
        <taxon>Cardamineae</taxon>
        <taxon>Cardamine</taxon>
    </lineage>
</organism>
<dbReference type="Proteomes" id="UP001558713">
    <property type="component" value="Unassembled WGS sequence"/>
</dbReference>
<keyword evidence="3" id="KW-1185">Reference proteome</keyword>
<proteinExistence type="predicted"/>
<dbReference type="AlphaFoldDB" id="A0ABD1AGG1"/>
<evidence type="ECO:0000313" key="3">
    <source>
        <dbReference type="Proteomes" id="UP001558713"/>
    </source>
</evidence>
<comment type="caution">
    <text evidence="2">The sequence shown here is derived from an EMBL/GenBank/DDBJ whole genome shotgun (WGS) entry which is preliminary data.</text>
</comment>
<dbReference type="InterPro" id="IPR040378">
    <property type="entry name" value="BASL"/>
</dbReference>
<accession>A0ABD1AGG1</accession>
<protein>
    <submittedName>
        <fullName evidence="2">Uncharacterized protein</fullName>
    </submittedName>
</protein>
<evidence type="ECO:0000313" key="2">
    <source>
        <dbReference type="EMBL" id="KAL1202359.1"/>
    </source>
</evidence>
<reference evidence="2 3" key="1">
    <citation type="submission" date="2024-04" db="EMBL/GenBank/DDBJ databases">
        <title>Genome assembly C_amara_ONT_v2.</title>
        <authorList>
            <person name="Yant L."/>
            <person name="Moore C."/>
            <person name="Slenker M."/>
        </authorList>
    </citation>
    <scope>NUCLEOTIDE SEQUENCE [LARGE SCALE GENOMIC DNA]</scope>
    <source>
        <tissue evidence="2">Leaf</tissue>
    </source>
</reference>
<evidence type="ECO:0000256" key="1">
    <source>
        <dbReference type="SAM" id="MobiDB-lite"/>
    </source>
</evidence>
<dbReference type="PANTHER" id="PTHR33914:SF2">
    <property type="entry name" value="OS02G0582100 PROTEIN"/>
    <property type="match status" value="1"/>
</dbReference>
<sequence length="308" mass="35449">MKSDNDHVFRNSIKMSYDTRSNEWDKENYHSSEFKIDPKNRDSVEDPPVFHTFENITDCEFHEIVFSNCKELTYNVVKDICVDEGVPLMQEKFLFNETDSIKVISSYFESKSSEDNKFEECVGIQYSQENLTVTGKVKDDSEMPPRDVVATSTSVSKEDSQKPPNNNNIYGNEEDLVRETEQEETEEQKGDNLRYISFEIGAEPENHQLRNDVLEDSYDHKLFSNGFGERSFCEAESSLAHITYSEPILLSGSLSLLSDGSARSFAFPILQSECNSSPARMVEADKRQLRKEKGWRHYSLLLCCRLDL</sequence>
<gene>
    <name evidence="2" type="ORF">V5N11_008965</name>
</gene>